<accession>A0A8A3PIZ1</accession>
<gene>
    <name evidence="4" type="ORF">DSL72_008186</name>
</gene>
<evidence type="ECO:0000256" key="2">
    <source>
        <dbReference type="SAM" id="MobiDB-lite"/>
    </source>
</evidence>
<evidence type="ECO:0000259" key="3">
    <source>
        <dbReference type="Pfam" id="PF01979"/>
    </source>
</evidence>
<dbReference type="InterPro" id="IPR011059">
    <property type="entry name" value="Metal-dep_hydrolase_composite"/>
</dbReference>
<dbReference type="Pfam" id="PF01979">
    <property type="entry name" value="Amidohydro_1"/>
    <property type="match status" value="1"/>
</dbReference>
<dbReference type="FunFam" id="3.20.20.140:FF:000065">
    <property type="entry name" value="N-acetylglucosamine-6-phosphate deacetylase"/>
    <property type="match status" value="1"/>
</dbReference>
<keyword evidence="5" id="KW-1185">Reference proteome</keyword>
<evidence type="ECO:0000256" key="1">
    <source>
        <dbReference type="ARBA" id="ARBA00022801"/>
    </source>
</evidence>
<feature type="compositionally biased region" description="Basic and acidic residues" evidence="2">
    <location>
        <begin position="469"/>
        <end position="484"/>
    </location>
</feature>
<feature type="region of interest" description="Disordered" evidence="2">
    <location>
        <begin position="469"/>
        <end position="497"/>
    </location>
</feature>
<dbReference type="SUPFAM" id="SSF51556">
    <property type="entry name" value="Metallo-dependent hydrolases"/>
    <property type="match status" value="1"/>
</dbReference>
<dbReference type="GO" id="GO:0008448">
    <property type="term" value="F:N-acetylglucosamine-6-phosphate deacetylase activity"/>
    <property type="evidence" value="ECO:0007669"/>
    <property type="project" value="TreeGrafter"/>
</dbReference>
<dbReference type="Gene3D" id="3.20.20.140">
    <property type="entry name" value="Metal-dependent hydrolases"/>
    <property type="match status" value="1"/>
</dbReference>
<dbReference type="GO" id="GO:0006046">
    <property type="term" value="P:N-acetylglucosamine catabolic process"/>
    <property type="evidence" value="ECO:0007669"/>
    <property type="project" value="TreeGrafter"/>
</dbReference>
<proteinExistence type="predicted"/>
<dbReference type="AlphaFoldDB" id="A0A8A3PIZ1"/>
<dbReference type="SUPFAM" id="SSF51338">
    <property type="entry name" value="Composite domain of metallo-dependent hydrolases"/>
    <property type="match status" value="1"/>
</dbReference>
<reference evidence="4" key="1">
    <citation type="submission" date="2020-10" db="EMBL/GenBank/DDBJ databases">
        <title>Genome Sequence of Monilinia vaccinii-corymbosi Sheds Light on Mummy Berry Disease Infection of Blueberry and Mating Type.</title>
        <authorList>
            <person name="Yow A.G."/>
            <person name="Zhang Y."/>
            <person name="Bansal K."/>
            <person name="Eacker S.M."/>
            <person name="Sullivan S."/>
            <person name="Liachko I."/>
            <person name="Cubeta M.A."/>
            <person name="Rollins J.A."/>
            <person name="Ashrafi H."/>
        </authorList>
    </citation>
    <scope>NUCLEOTIDE SEQUENCE</scope>
    <source>
        <strain evidence="4">RL-1</strain>
    </source>
</reference>
<sequence>MPSPSPSPSSKVTKLTNCRLLKGESLITQDLWVSSSTGKIIQSQEAFYAQFCVPDETIDLGGRILSPGFIDAQLNGAFGFDFASIPEDTTDTNTYAKEFRRINGLLVKTGVTSYLPTITSSRPEVYHHVSPRRNLHDGTHANDLVQALPFLGPSGANRRAADGTESLGAHVEGPFLAPTKNGIHPLPLLLAPKSNDLTSLADCYGASNLLGNVRLITAAPELPHMTSLIPTLTSPPHNIIFSIGHTESTYEDAAAAITAGATMITHLFNAMLPLHHRNPGIFGLLGTTPSTTPPPTPIATTSPTPTLKPIPQRPYFGIIADSIHLHPTTITLAYNAHPSGLILVTDAMHLVGLPDGRYAWNGDHIIKSGIHLRLESDDKIAGSSITLVECVSNFLNWTGCSVAQALKAVTETPAKMLGVHEAKGGLEGGQDADLCVLDVVVEADGRKRIVVDEVWKFGVRVFERGREGAGEERNTEMEMQKESQRGPADAIGERELM</sequence>
<dbReference type="InterPro" id="IPR032466">
    <property type="entry name" value="Metal_Hydrolase"/>
</dbReference>
<evidence type="ECO:0000313" key="5">
    <source>
        <dbReference type="Proteomes" id="UP000672032"/>
    </source>
</evidence>
<dbReference type="PANTHER" id="PTHR11113">
    <property type="entry name" value="N-ACETYLGLUCOSAMINE-6-PHOSPHATE DEACETYLASE"/>
    <property type="match status" value="1"/>
</dbReference>
<keyword evidence="1" id="KW-0378">Hydrolase</keyword>
<name>A0A8A3PIZ1_9HELO</name>
<dbReference type="InterPro" id="IPR006680">
    <property type="entry name" value="Amidohydro-rel"/>
</dbReference>
<dbReference type="PANTHER" id="PTHR11113:SF14">
    <property type="entry name" value="N-ACETYLGLUCOSAMINE-6-PHOSPHATE DEACETYLASE"/>
    <property type="match status" value="1"/>
</dbReference>
<organism evidence="4 5">
    <name type="scientific">Monilinia vaccinii-corymbosi</name>
    <dbReference type="NCBI Taxonomy" id="61207"/>
    <lineage>
        <taxon>Eukaryota</taxon>
        <taxon>Fungi</taxon>
        <taxon>Dikarya</taxon>
        <taxon>Ascomycota</taxon>
        <taxon>Pezizomycotina</taxon>
        <taxon>Leotiomycetes</taxon>
        <taxon>Helotiales</taxon>
        <taxon>Sclerotiniaceae</taxon>
        <taxon>Monilinia</taxon>
    </lineage>
</organism>
<protein>
    <recommendedName>
        <fullName evidence="3">Amidohydrolase-related domain-containing protein</fullName>
    </recommendedName>
</protein>
<dbReference type="EMBL" id="CP063409">
    <property type="protein sequence ID" value="QSZ35317.1"/>
    <property type="molecule type" value="Genomic_DNA"/>
</dbReference>
<evidence type="ECO:0000313" key="4">
    <source>
        <dbReference type="EMBL" id="QSZ35317.1"/>
    </source>
</evidence>
<dbReference type="OrthoDB" id="10264777at2759"/>
<dbReference type="Proteomes" id="UP000672032">
    <property type="component" value="Chromosome 5"/>
</dbReference>
<feature type="domain" description="Amidohydrolase-related" evidence="3">
    <location>
        <begin position="243"/>
        <end position="439"/>
    </location>
</feature>